<dbReference type="Proteomes" id="UP000257039">
    <property type="component" value="Unassembled WGS sequence"/>
</dbReference>
<feature type="compositionally biased region" description="Low complexity" evidence="1">
    <location>
        <begin position="523"/>
        <end position="536"/>
    </location>
</feature>
<feature type="region of interest" description="Disordered" evidence="1">
    <location>
        <begin position="523"/>
        <end position="544"/>
    </location>
</feature>
<dbReference type="AlphaFoldDB" id="A0A4P9VQ26"/>
<evidence type="ECO:0000313" key="3">
    <source>
        <dbReference type="EMBL" id="RDH44849.1"/>
    </source>
</evidence>
<gene>
    <name evidence="3" type="ORF">B9G39_16190</name>
</gene>
<feature type="chain" id="PRO_5020771011" evidence="2">
    <location>
        <begin position="19"/>
        <end position="638"/>
    </location>
</feature>
<feature type="signal peptide" evidence="2">
    <location>
        <begin position="1"/>
        <end position="18"/>
    </location>
</feature>
<evidence type="ECO:0000256" key="1">
    <source>
        <dbReference type="SAM" id="MobiDB-lite"/>
    </source>
</evidence>
<keyword evidence="2" id="KW-0732">Signal</keyword>
<name>A0A4P9VQ26_9GAMM</name>
<evidence type="ECO:0000313" key="4">
    <source>
        <dbReference type="Proteomes" id="UP000257039"/>
    </source>
</evidence>
<comment type="caution">
    <text evidence="3">The sequence shown here is derived from an EMBL/GenBank/DDBJ whole genome shotgun (WGS) entry which is preliminary data.</text>
</comment>
<keyword evidence="4" id="KW-1185">Reference proteome</keyword>
<proteinExistence type="predicted"/>
<protein>
    <submittedName>
        <fullName evidence="3">Uncharacterized protein</fullName>
    </submittedName>
</protein>
<organism evidence="3 4">
    <name type="scientific">Zooshikella ganghwensis</name>
    <dbReference type="NCBI Taxonomy" id="202772"/>
    <lineage>
        <taxon>Bacteria</taxon>
        <taxon>Pseudomonadati</taxon>
        <taxon>Pseudomonadota</taxon>
        <taxon>Gammaproteobacteria</taxon>
        <taxon>Oceanospirillales</taxon>
        <taxon>Zooshikellaceae</taxon>
        <taxon>Zooshikella</taxon>
    </lineage>
</organism>
<dbReference type="RefSeq" id="WP_094787915.1">
    <property type="nucleotide sequence ID" value="NZ_NDXW01000001.1"/>
</dbReference>
<accession>A0A4P9VQ26</accession>
<sequence length="638" mass="70922">MNILASSILLAVSSSVLATSGPLYKSKCQLKLNHPLLSTGVYFDESCQTAYVAPPVIGDFEVNHLHKESTTDLFCPDYDISKQAATAKKELLDSYIKRVKEYNQLIKESKLGDYRTEEEIINSKIITIQAHLSDEELKVSTLKIQLNTEYNNYKKCLSDILVEDKETCKALLKKASETQKKLFSYEEKQTSLENELYQEQINLLKVQQKIKLELARDAELKEIQEKTASLIESIEKIRAESLNIFQKYASLIGGSASLSYAVNWQQLVNDYAAKNPNVNLTWLPLPINNATFHVNLRADTVGENQFPVVLATNFPGIKSQTSTINPPAGGAVSTLATALSTREPAEIGFSHTMRGSLDLSVNAMCTLTSENESDYNKIFDTYVSPKVDYNFQLKVRRKYSAKYNLEALYKRIEKLKSKGGFFSSKAKHEIIEDKNSKEIFDIKFDADDSYFSWTPEEQDKLTKDIKATLLNRVLKQISLFNNLGTNLTLPTAPETGVGKLADLLNNGDCAKPEVKAKAVEAVANENNPSSVSNNDDSTPENNKPAETVKAFNDACKFTFDKNLLGSLVKDKDSVLASVASNFSSGNFLAIPGSILSSFSSSSTKVSFFQNNSHTAEEKVDQVSFVDKTTTVTFRPKAQ</sequence>
<evidence type="ECO:0000256" key="2">
    <source>
        <dbReference type="SAM" id="SignalP"/>
    </source>
</evidence>
<dbReference type="EMBL" id="NDXW01000001">
    <property type="protein sequence ID" value="RDH44849.1"/>
    <property type="molecule type" value="Genomic_DNA"/>
</dbReference>
<reference evidence="3 4" key="1">
    <citation type="submission" date="2017-04" db="EMBL/GenBank/DDBJ databases">
        <title>Draft genome sequence of Zooshikella ganghwensis VG4 isolated from Red Sea sediments.</title>
        <authorList>
            <person name="Rehman Z."/>
            <person name="Alam I."/>
            <person name="Kamau A."/>
            <person name="Bajic V."/>
            <person name="Leiknes T."/>
        </authorList>
    </citation>
    <scope>NUCLEOTIDE SEQUENCE [LARGE SCALE GENOMIC DNA]</scope>
    <source>
        <strain evidence="3 4">VG4</strain>
    </source>
</reference>